<dbReference type="PROSITE" id="PS00489">
    <property type="entry name" value="RNA_POL_PHAGE_2"/>
    <property type="match status" value="1"/>
</dbReference>
<evidence type="ECO:0000256" key="10">
    <source>
        <dbReference type="RuleBase" id="RU003805"/>
    </source>
</evidence>
<keyword evidence="8 10" id="KW-0804">Transcription</keyword>
<keyword evidence="6" id="KW-0809">Transit peptide</keyword>
<dbReference type="InterPro" id="IPR024075">
    <property type="entry name" value="DNA-dir_RNA_pol_helix_hairp_sf"/>
</dbReference>
<dbReference type="GO" id="GO:0001018">
    <property type="term" value="F:mitochondrial promoter sequence-specific DNA binding"/>
    <property type="evidence" value="ECO:0007669"/>
    <property type="project" value="TreeGrafter"/>
</dbReference>
<comment type="caution">
    <text evidence="13">The sequence shown here is derived from an EMBL/GenBank/DDBJ whole genome shotgun (WGS) entry which is preliminary data.</text>
</comment>
<comment type="subcellular location">
    <subcellularLocation>
        <location evidence="1">Mitochondrion</location>
    </subcellularLocation>
</comment>
<organism evidence="13 14">
    <name type="scientific">Antrodiella citrinella</name>
    <dbReference type="NCBI Taxonomy" id="2447956"/>
    <lineage>
        <taxon>Eukaryota</taxon>
        <taxon>Fungi</taxon>
        <taxon>Dikarya</taxon>
        <taxon>Basidiomycota</taxon>
        <taxon>Agaricomycotina</taxon>
        <taxon>Agaricomycetes</taxon>
        <taxon>Polyporales</taxon>
        <taxon>Steccherinaceae</taxon>
        <taxon>Antrodiella</taxon>
    </lineage>
</organism>
<evidence type="ECO:0000256" key="7">
    <source>
        <dbReference type="ARBA" id="ARBA00023128"/>
    </source>
</evidence>
<feature type="compositionally biased region" description="Basic residues" evidence="11">
    <location>
        <begin position="1236"/>
        <end position="1249"/>
    </location>
</feature>
<keyword evidence="4 10" id="KW-0808">Transferase</keyword>
<dbReference type="OrthoDB" id="276422at2759"/>
<dbReference type="GO" id="GO:0006390">
    <property type="term" value="P:mitochondrial transcription"/>
    <property type="evidence" value="ECO:0007669"/>
    <property type="project" value="TreeGrafter"/>
</dbReference>
<name>A0A4S4MNI8_9APHY</name>
<evidence type="ECO:0000313" key="14">
    <source>
        <dbReference type="Proteomes" id="UP000308730"/>
    </source>
</evidence>
<evidence type="ECO:0000256" key="8">
    <source>
        <dbReference type="ARBA" id="ARBA00023163"/>
    </source>
</evidence>
<dbReference type="InterPro" id="IPR043502">
    <property type="entry name" value="DNA/RNA_pol_sf"/>
</dbReference>
<dbReference type="FunFam" id="1.10.150.20:FF:000041">
    <property type="entry name" value="DNA-directed RNA polymerase"/>
    <property type="match status" value="1"/>
</dbReference>
<dbReference type="InterPro" id="IPR029262">
    <property type="entry name" value="RPOL_N"/>
</dbReference>
<keyword evidence="7" id="KW-0496">Mitochondrion</keyword>
<dbReference type="PROSITE" id="PS00900">
    <property type="entry name" value="RNA_POL_PHAGE_1"/>
    <property type="match status" value="1"/>
</dbReference>
<feature type="region of interest" description="Disordered" evidence="11">
    <location>
        <begin position="1217"/>
        <end position="1256"/>
    </location>
</feature>
<evidence type="ECO:0000256" key="5">
    <source>
        <dbReference type="ARBA" id="ARBA00022695"/>
    </source>
</evidence>
<dbReference type="EMBL" id="SGPM01000250">
    <property type="protein sequence ID" value="THH27449.1"/>
    <property type="molecule type" value="Genomic_DNA"/>
</dbReference>
<comment type="catalytic activity">
    <reaction evidence="9 10">
        <text>RNA(n) + a ribonucleoside 5'-triphosphate = RNA(n+1) + diphosphate</text>
        <dbReference type="Rhea" id="RHEA:21248"/>
        <dbReference type="Rhea" id="RHEA-COMP:14527"/>
        <dbReference type="Rhea" id="RHEA-COMP:17342"/>
        <dbReference type="ChEBI" id="CHEBI:33019"/>
        <dbReference type="ChEBI" id="CHEBI:61557"/>
        <dbReference type="ChEBI" id="CHEBI:140395"/>
        <dbReference type="EC" id="2.7.7.6"/>
    </reaction>
</comment>
<evidence type="ECO:0000256" key="9">
    <source>
        <dbReference type="ARBA" id="ARBA00048552"/>
    </source>
</evidence>
<evidence type="ECO:0000256" key="6">
    <source>
        <dbReference type="ARBA" id="ARBA00022946"/>
    </source>
</evidence>
<keyword evidence="14" id="KW-1185">Reference proteome</keyword>
<evidence type="ECO:0000259" key="12">
    <source>
        <dbReference type="SMART" id="SM01311"/>
    </source>
</evidence>
<dbReference type="PANTHER" id="PTHR10102">
    <property type="entry name" value="DNA-DIRECTED RNA POLYMERASE, MITOCHONDRIAL"/>
    <property type="match status" value="1"/>
</dbReference>
<evidence type="ECO:0000256" key="2">
    <source>
        <dbReference type="ARBA" id="ARBA00009493"/>
    </source>
</evidence>
<dbReference type="Proteomes" id="UP000308730">
    <property type="component" value="Unassembled WGS sequence"/>
</dbReference>
<evidence type="ECO:0000256" key="11">
    <source>
        <dbReference type="SAM" id="MobiDB-lite"/>
    </source>
</evidence>
<dbReference type="Gene3D" id="1.10.1320.10">
    <property type="entry name" value="DNA-directed RNA polymerase, N-terminal domain"/>
    <property type="match status" value="1"/>
</dbReference>
<dbReference type="Pfam" id="PF00940">
    <property type="entry name" value="RNA_pol"/>
    <property type="match status" value="1"/>
</dbReference>
<dbReference type="InterPro" id="IPR037159">
    <property type="entry name" value="RNA_POL_N_sf"/>
</dbReference>
<keyword evidence="5 10" id="KW-0548">Nucleotidyltransferase</keyword>
<dbReference type="GO" id="GO:0003899">
    <property type="term" value="F:DNA-directed RNA polymerase activity"/>
    <property type="evidence" value="ECO:0007669"/>
    <property type="project" value="UniProtKB-EC"/>
</dbReference>
<dbReference type="FunFam" id="1.10.287.280:FF:000001">
    <property type="entry name" value="DNA-directed RNA polymerase"/>
    <property type="match status" value="1"/>
</dbReference>
<sequence>MIPLTRNGVRRNAASIISVSRQGLPRPARLYSSPTKNVQAQVATAGQPSVSAYPPFLPPSGLDHAMSESYGDMESFLKRRMPYALVPTPLPSDRSSSLNDFYFTDSPTQDQISVIDACLHGFHDKAVALDVGTYNAFLDAYLEMATTRDAGKRMYWVEDVCALYEEMEQGQATVTPNPHTYATMLRMYLRFNSETGSVISSAASLPTPDELLSCMVNRQISVSLVVSHRGIQSSEEANEIIKLLSISAVSMNMSKVVNELGLVQVMGSTAQDPLEDVPEAAAVQIKKLPKMNVSRSASGHVTEIRATEPLNTGYEVPFHLENLRKHLAEVLIARRVLSGDAAARQKLLEESVYDIASARLQHEASIFQSLGLDSSRLKDNYLRGWLWEWHQKLQVKLKEEISSLAEKDGMSKASKAAKVLLPFITLLKPETMSILTILEITHMQGSGGLRDGMKTARTLIAIGKAIETEYKTEICKRNKIMVSAQRMGEHGFFSGLGYKNLHARRIAARRFMEDSEEWTSEWTQVMRVKVGSFLVDHLMSVATVTKTAIDKRTGKEVSEEQPAFFHSYEYIRGHKLGVIRLNSLVAERIAKDSIRDTLHPRHLPMLVKPKQWLSDNEGGYLYSKIPVMRYKESVEQLAYLRKASELGHVELVYAGLDVLGSTPWQVNRAIFDVVLKVWNSGIRMPKIPPSVFDMPEPERLPIVDVDQKAKVVYLSRQKAYMNEKANNHSERCNVNYKVEIARTFLGDTFYMPHNLDFRGRAYPIPPHLNHIGDDLSRGLLKFAEGKPLGERGLRWLKIHLANVFGFDKASFDERAQFAMDNLAEIYDSAEKPLDGNQWWTKADDPWQCLATCTELRDALESPVPIEFVSHLPIHQDGTCNGLQHYAALGGDVKGAQQVNLDVTDRPADVYTFVAEMVKERIATDVATGHEMAKLLEGKITRKVVKQTVMTTVYGVTYIGARDQIEKQLKDRGDIPPEVCWESAAYLAKMVLQCIGDIFSGAKNIQTWLNVCARLISKSIPGDRMAEAAAHSSQRIRKEQMTSVIWTTPMGLPIVQPYRQVKRKQVAASLQTVYISDPTVPAMVNSLKQSSAFPPNFIHSLDATHMMLTALECSTRGITFASVHDSYWTHACSVDDMSAVIRDTFIALHTRDILRNLAEEFKERYKSFKIPLSIVRSIKNAEVQQIAENLWDKMREAQDLNVQKSFAEAAKSEAEVLAEEIEEEAEDDVEEDEAAAKKPKKSAKRGRRPTAKASDSTEPRITYFSVADLIPPVPKKGDFDVSQIKKSQYFFS</sequence>
<dbReference type="Gene3D" id="1.25.40.10">
    <property type="entry name" value="Tetratricopeptide repeat domain"/>
    <property type="match status" value="1"/>
</dbReference>
<feature type="compositionally biased region" description="Acidic residues" evidence="11">
    <location>
        <begin position="1217"/>
        <end position="1232"/>
    </location>
</feature>
<dbReference type="Gene3D" id="1.10.287.260">
    <property type="match status" value="1"/>
</dbReference>
<proteinExistence type="inferred from homology"/>
<dbReference type="Gene3D" id="1.10.287.280">
    <property type="match status" value="1"/>
</dbReference>
<comment type="similarity">
    <text evidence="2 10">Belongs to the phage and mitochondrial RNA polymerase family.</text>
</comment>
<dbReference type="InterPro" id="IPR046950">
    <property type="entry name" value="DNA-dir_Rpol_C_phage-type"/>
</dbReference>
<dbReference type="Pfam" id="PF14700">
    <property type="entry name" value="RPOL_N"/>
    <property type="match status" value="1"/>
</dbReference>
<feature type="domain" description="DNA-directed RNA polymerase N-terminal" evidence="12">
    <location>
        <begin position="343"/>
        <end position="661"/>
    </location>
</feature>
<dbReference type="SMART" id="SM01311">
    <property type="entry name" value="RPOL_N"/>
    <property type="match status" value="1"/>
</dbReference>
<evidence type="ECO:0000256" key="1">
    <source>
        <dbReference type="ARBA" id="ARBA00004173"/>
    </source>
</evidence>
<dbReference type="GO" id="GO:0034245">
    <property type="term" value="C:mitochondrial DNA-directed RNA polymerase complex"/>
    <property type="evidence" value="ECO:0007669"/>
    <property type="project" value="TreeGrafter"/>
</dbReference>
<dbReference type="InterPro" id="IPR002092">
    <property type="entry name" value="DNA-dir_Rpol_phage-type"/>
</dbReference>
<keyword evidence="3 10" id="KW-0240">DNA-directed RNA polymerase</keyword>
<protein>
    <recommendedName>
        <fullName evidence="10">DNA-directed RNA polymerase</fullName>
        <ecNumber evidence="10">2.7.7.6</ecNumber>
    </recommendedName>
</protein>
<accession>A0A4S4MNI8</accession>
<evidence type="ECO:0000313" key="13">
    <source>
        <dbReference type="EMBL" id="THH27449.1"/>
    </source>
</evidence>
<gene>
    <name evidence="13" type="ORF">EUX98_g6736</name>
</gene>
<dbReference type="EC" id="2.7.7.6" evidence="10"/>
<reference evidence="13 14" key="1">
    <citation type="submission" date="2019-02" db="EMBL/GenBank/DDBJ databases">
        <title>Genome sequencing of the rare red list fungi Antrodiella citrinella (Flaviporus citrinellus).</title>
        <authorList>
            <person name="Buettner E."/>
            <person name="Kellner H."/>
        </authorList>
    </citation>
    <scope>NUCLEOTIDE SEQUENCE [LARGE SCALE GENOMIC DNA]</scope>
    <source>
        <strain evidence="13 14">DSM 108506</strain>
    </source>
</reference>
<dbReference type="InterPro" id="IPR011990">
    <property type="entry name" value="TPR-like_helical_dom_sf"/>
</dbReference>
<dbReference type="Gene3D" id="1.10.150.20">
    <property type="entry name" value="5' to 3' exonuclease, C-terminal subdomain"/>
    <property type="match status" value="1"/>
</dbReference>
<evidence type="ECO:0000256" key="3">
    <source>
        <dbReference type="ARBA" id="ARBA00022478"/>
    </source>
</evidence>
<evidence type="ECO:0000256" key="4">
    <source>
        <dbReference type="ARBA" id="ARBA00022679"/>
    </source>
</evidence>
<dbReference type="PANTHER" id="PTHR10102:SF0">
    <property type="entry name" value="DNA-DIRECTED RNA POLYMERASE, MITOCHONDRIAL"/>
    <property type="match status" value="1"/>
</dbReference>
<comment type="function">
    <text evidence="10">DNA-dependent RNA polymerase catalyzes the transcription of DNA into RNA using the four ribonucleoside triphosphates as substrates.</text>
</comment>
<dbReference type="SUPFAM" id="SSF56672">
    <property type="entry name" value="DNA/RNA polymerases"/>
    <property type="match status" value="1"/>
</dbReference>